<reference evidence="1 2" key="2">
    <citation type="submission" date="2018-01" db="EMBL/GenBank/DDBJ databases">
        <title>Genomic study of Klebsiella pneumoniae.</title>
        <authorList>
            <person name="Yang Y."/>
            <person name="Bicalho R."/>
        </authorList>
    </citation>
    <scope>NUCLEOTIDE SEQUENCE [LARGE SCALE GENOMIC DNA]</scope>
    <source>
        <strain evidence="1 2">A11</strain>
    </source>
</reference>
<dbReference type="AlphaFoldDB" id="A0A2J4RLG2"/>
<evidence type="ECO:0000313" key="1">
    <source>
        <dbReference type="EMBL" id="PLL44190.1"/>
    </source>
</evidence>
<name>A0A2J4RLG2_9ENTR</name>
<proteinExistence type="predicted"/>
<protein>
    <submittedName>
        <fullName evidence="1">Uncharacterized protein</fullName>
    </submittedName>
</protein>
<sequence>MSQKENNNMDKHFYRASAADFNKIPGSPIAYWLSQRLRDCFSDHKSLAEVAKPRQGLATT</sequence>
<dbReference type="Proteomes" id="UP000234505">
    <property type="component" value="Unassembled WGS sequence"/>
</dbReference>
<gene>
    <name evidence="1" type="ORF">CWN50_01580</name>
</gene>
<feature type="non-terminal residue" evidence="1">
    <location>
        <position position="60"/>
    </location>
</feature>
<comment type="caution">
    <text evidence="1">The sequence shown here is derived from an EMBL/GenBank/DDBJ whole genome shotgun (WGS) entry which is preliminary data.</text>
</comment>
<reference evidence="1 2" key="1">
    <citation type="submission" date="2017-11" db="EMBL/GenBank/DDBJ databases">
        <authorList>
            <person name="Han C.G."/>
        </authorList>
    </citation>
    <scope>NUCLEOTIDE SEQUENCE [LARGE SCALE GENOMIC DNA]</scope>
    <source>
        <strain evidence="1 2">A11</strain>
    </source>
</reference>
<accession>A0A2J4RLG2</accession>
<organism evidence="1 2">
    <name type="scientific">Klebsiella michiganensis</name>
    <dbReference type="NCBI Taxonomy" id="1134687"/>
    <lineage>
        <taxon>Bacteria</taxon>
        <taxon>Pseudomonadati</taxon>
        <taxon>Pseudomonadota</taxon>
        <taxon>Gammaproteobacteria</taxon>
        <taxon>Enterobacterales</taxon>
        <taxon>Enterobacteriaceae</taxon>
        <taxon>Klebsiella/Raoultella group</taxon>
        <taxon>Klebsiella</taxon>
    </lineage>
</organism>
<dbReference type="EMBL" id="PIDS01000021">
    <property type="protein sequence ID" value="PLL44190.1"/>
    <property type="molecule type" value="Genomic_DNA"/>
</dbReference>
<evidence type="ECO:0000313" key="2">
    <source>
        <dbReference type="Proteomes" id="UP000234505"/>
    </source>
</evidence>